<dbReference type="KEGG" id="prz:GZH47_30890"/>
<dbReference type="RefSeq" id="WP_162644922.1">
    <property type="nucleotide sequence ID" value="NZ_CP048286.1"/>
</dbReference>
<gene>
    <name evidence="1" type="ORF">GZH47_30890</name>
</gene>
<evidence type="ECO:0000313" key="2">
    <source>
        <dbReference type="Proteomes" id="UP000479114"/>
    </source>
</evidence>
<dbReference type="AlphaFoldDB" id="A0A6C0P809"/>
<proteinExistence type="predicted"/>
<accession>A0A6C0P809</accession>
<keyword evidence="2" id="KW-1185">Reference proteome</keyword>
<protein>
    <submittedName>
        <fullName evidence="1">Uncharacterized protein</fullName>
    </submittedName>
</protein>
<reference evidence="1 2" key="1">
    <citation type="submission" date="2020-02" db="EMBL/GenBank/DDBJ databases">
        <title>Paenibacillus sp. nov., isolated from rhizosphere soil of tomato.</title>
        <authorList>
            <person name="Weon H.-Y."/>
            <person name="Lee S.A."/>
        </authorList>
    </citation>
    <scope>NUCLEOTIDE SEQUENCE [LARGE SCALE GENOMIC DNA]</scope>
    <source>
        <strain evidence="1 2">14171R-81</strain>
    </source>
</reference>
<evidence type="ECO:0000313" key="1">
    <source>
        <dbReference type="EMBL" id="QHW34770.1"/>
    </source>
</evidence>
<name>A0A6C0P809_9BACL</name>
<sequence>MQADRELKKKEIILLYHPESTEIEIVEAIAHADMDNRLVADKSIHLDIQQAKKLYLFLHNLFNETDTATLS</sequence>
<dbReference type="EMBL" id="CP048286">
    <property type="protein sequence ID" value="QHW34770.1"/>
    <property type="molecule type" value="Genomic_DNA"/>
</dbReference>
<organism evidence="1 2">
    <name type="scientific">Paenibacillus rhizovicinus</name>
    <dbReference type="NCBI Taxonomy" id="2704463"/>
    <lineage>
        <taxon>Bacteria</taxon>
        <taxon>Bacillati</taxon>
        <taxon>Bacillota</taxon>
        <taxon>Bacilli</taxon>
        <taxon>Bacillales</taxon>
        <taxon>Paenibacillaceae</taxon>
        <taxon>Paenibacillus</taxon>
    </lineage>
</organism>
<dbReference type="Proteomes" id="UP000479114">
    <property type="component" value="Chromosome"/>
</dbReference>